<proteinExistence type="inferred from homology"/>
<dbReference type="WBParaSite" id="DME_0000030501-mRNA-1">
    <property type="protein sequence ID" value="DME_0000030501-mRNA-1"/>
    <property type="gene ID" value="DME_0000030501"/>
</dbReference>
<dbReference type="Pfam" id="PF00595">
    <property type="entry name" value="PDZ"/>
    <property type="match status" value="1"/>
</dbReference>
<dbReference type="Gene3D" id="2.30.42.10">
    <property type="match status" value="1"/>
</dbReference>
<dbReference type="AlphaFoldDB" id="A0A0N4U148"/>
<organism evidence="7 8">
    <name type="scientific">Dracunculus medinensis</name>
    <name type="common">Guinea worm</name>
    <dbReference type="NCBI Taxonomy" id="318479"/>
    <lineage>
        <taxon>Eukaryota</taxon>
        <taxon>Metazoa</taxon>
        <taxon>Ecdysozoa</taxon>
        <taxon>Nematoda</taxon>
        <taxon>Chromadorea</taxon>
        <taxon>Rhabditida</taxon>
        <taxon>Spirurina</taxon>
        <taxon>Dracunculoidea</taxon>
        <taxon>Dracunculidae</taxon>
        <taxon>Dracunculus</taxon>
    </lineage>
</organism>
<dbReference type="Gene3D" id="2.30.30.40">
    <property type="entry name" value="SH3 Domains"/>
    <property type="match status" value="1"/>
</dbReference>
<name>A0A0N4U148_DRAME</name>
<sequence>LRGSKKLHSLANNIKSKSAAINGALTEERIPAYSNQCYMISDISFRENLSEYQGLDQVIDSAYRVADHLEKNEGREEESKLIREYFKKEPIQQAIEATAISRSTKVLKLIFLLTFKVRVFRCQISSHKISSTPSPDYDTGATVRNDGDRVVIGRVVKGGLAERSQLFHDGDELLEVNGYDLRGRNVTEVCDILRSMLGEISLVVVPSNKSESQMSEKQSTSTKHLRALFDYDPEDDMYVPCRELALKFQRGDILHVINTSDENWWQAYRDGDDPSSSLAGLIPSMSFQQQVVMHNRKLEQENETDVEKRKDFFGCARKRSVKISKSQKATMDLKPADEILTYEDVSLFLSKTGKKRPIVLCGPEGVGCLELRQRLAETDKILVSDTTRPKKNEEIDGVHFHFVTKQKFQDDARGGKFIEYGEYQKYLYGTSIAAIKAVVDRAKICVLTLKSENLRALRKTTLMPYVIFIAPPSLQQLRHQKESIGQHNIKDDQLKLILNEGKMIEQQYGHLFDKIIVNVDLDRSLNELKELVQRLETEPQWVPSFWLNNSNLISNDFIN</sequence>
<dbReference type="SMART" id="SM00072">
    <property type="entry name" value="GuKc"/>
    <property type="match status" value="1"/>
</dbReference>
<evidence type="ECO:0000313" key="8">
    <source>
        <dbReference type="WBParaSite" id="DME_0000030501-mRNA-1"/>
    </source>
</evidence>
<feature type="domain" description="SH3" evidence="4">
    <location>
        <begin position="220"/>
        <end position="292"/>
    </location>
</feature>
<dbReference type="InterPro" id="IPR001452">
    <property type="entry name" value="SH3_domain"/>
</dbReference>
<dbReference type="Proteomes" id="UP000038040">
    <property type="component" value="Unplaced"/>
</dbReference>
<dbReference type="PROSITE" id="PS50106">
    <property type="entry name" value="PDZ"/>
    <property type="match status" value="1"/>
</dbReference>
<dbReference type="SMART" id="SM00326">
    <property type="entry name" value="SH3"/>
    <property type="match status" value="1"/>
</dbReference>
<evidence type="ECO:0000313" key="7">
    <source>
        <dbReference type="Proteomes" id="UP000038040"/>
    </source>
</evidence>
<dbReference type="InterPro" id="IPR050716">
    <property type="entry name" value="MAGUK"/>
</dbReference>
<dbReference type="PROSITE" id="PS50002">
    <property type="entry name" value="SH3"/>
    <property type="match status" value="1"/>
</dbReference>
<dbReference type="InterPro" id="IPR027417">
    <property type="entry name" value="P-loop_NTPase"/>
</dbReference>
<dbReference type="CDD" id="cd00071">
    <property type="entry name" value="GMPK"/>
    <property type="match status" value="1"/>
</dbReference>
<dbReference type="Pfam" id="PF07653">
    <property type="entry name" value="SH3_2"/>
    <property type="match status" value="1"/>
</dbReference>
<dbReference type="SUPFAM" id="SSF50156">
    <property type="entry name" value="PDZ domain-like"/>
    <property type="match status" value="1"/>
</dbReference>
<reference evidence="8" key="1">
    <citation type="submission" date="2017-02" db="UniProtKB">
        <authorList>
            <consortium name="WormBaseParasite"/>
        </authorList>
    </citation>
    <scope>IDENTIFICATION</scope>
</reference>
<evidence type="ECO:0000256" key="3">
    <source>
        <dbReference type="PROSITE-ProRule" id="PRU00192"/>
    </source>
</evidence>
<dbReference type="SUPFAM" id="SSF50044">
    <property type="entry name" value="SH3-domain"/>
    <property type="match status" value="1"/>
</dbReference>
<protein>
    <submittedName>
        <fullName evidence="8">MAGUK p55 subfamily member 5</fullName>
    </submittedName>
</protein>
<accession>A0A0N4U148</accession>
<evidence type="ECO:0000259" key="4">
    <source>
        <dbReference type="PROSITE" id="PS50002"/>
    </source>
</evidence>
<dbReference type="Pfam" id="PF00625">
    <property type="entry name" value="Guanylate_kin"/>
    <property type="match status" value="1"/>
</dbReference>
<dbReference type="InterPro" id="IPR036028">
    <property type="entry name" value="SH3-like_dom_sf"/>
</dbReference>
<dbReference type="Gene3D" id="3.40.50.300">
    <property type="entry name" value="P-loop containing nucleotide triphosphate hydrolases"/>
    <property type="match status" value="1"/>
</dbReference>
<keyword evidence="2 3" id="KW-0728">SH3 domain</keyword>
<dbReference type="SMART" id="SM00228">
    <property type="entry name" value="PDZ"/>
    <property type="match status" value="1"/>
</dbReference>
<comment type="similarity">
    <text evidence="1">Belongs to the MAGUK family.</text>
</comment>
<evidence type="ECO:0000256" key="2">
    <source>
        <dbReference type="ARBA" id="ARBA00022443"/>
    </source>
</evidence>
<dbReference type="InterPro" id="IPR036034">
    <property type="entry name" value="PDZ_sf"/>
</dbReference>
<evidence type="ECO:0000256" key="1">
    <source>
        <dbReference type="ARBA" id="ARBA00007014"/>
    </source>
</evidence>
<dbReference type="InterPro" id="IPR008145">
    <property type="entry name" value="GK/Ca_channel_bsu"/>
</dbReference>
<feature type="domain" description="PDZ" evidence="6">
    <location>
        <begin position="123"/>
        <end position="208"/>
    </location>
</feature>
<dbReference type="PANTHER" id="PTHR23122">
    <property type="entry name" value="MEMBRANE-ASSOCIATED GUANYLATE KINASE MAGUK"/>
    <property type="match status" value="1"/>
</dbReference>
<dbReference type="InterPro" id="IPR035601">
    <property type="entry name" value="MPP5_SH3"/>
</dbReference>
<feature type="domain" description="Guanylate kinase-like" evidence="5">
    <location>
        <begin position="355"/>
        <end position="533"/>
    </location>
</feature>
<dbReference type="CDD" id="cd12036">
    <property type="entry name" value="SH3_MPP5"/>
    <property type="match status" value="1"/>
</dbReference>
<dbReference type="PROSITE" id="PS50052">
    <property type="entry name" value="GUANYLATE_KINASE_2"/>
    <property type="match status" value="1"/>
</dbReference>
<evidence type="ECO:0000259" key="5">
    <source>
        <dbReference type="PROSITE" id="PS50052"/>
    </source>
</evidence>
<dbReference type="SUPFAM" id="SSF52540">
    <property type="entry name" value="P-loop containing nucleoside triphosphate hydrolases"/>
    <property type="match status" value="1"/>
</dbReference>
<dbReference type="InterPro" id="IPR001478">
    <property type="entry name" value="PDZ"/>
</dbReference>
<evidence type="ECO:0000259" key="6">
    <source>
        <dbReference type="PROSITE" id="PS50106"/>
    </source>
</evidence>
<dbReference type="InterPro" id="IPR008144">
    <property type="entry name" value="Guanylate_kin-like_dom"/>
</dbReference>